<keyword evidence="1" id="KW-0805">Transcription regulation</keyword>
<dbReference type="KEGG" id="seds:AAY24_15260"/>
<dbReference type="InterPro" id="IPR054156">
    <property type="entry name" value="YxaF_TetR_C"/>
</dbReference>
<gene>
    <name evidence="6" type="ORF">AAY24_15260</name>
</gene>
<name>A0A0F7JYS8_9GAMM</name>
<dbReference type="PANTHER" id="PTHR47506:SF1">
    <property type="entry name" value="HTH-TYPE TRANSCRIPTIONAL REGULATOR YJDC"/>
    <property type="match status" value="1"/>
</dbReference>
<dbReference type="SUPFAM" id="SSF46689">
    <property type="entry name" value="Homeodomain-like"/>
    <property type="match status" value="1"/>
</dbReference>
<evidence type="ECO:0000313" key="7">
    <source>
        <dbReference type="Proteomes" id="UP000034410"/>
    </source>
</evidence>
<accession>A0A0F7JYS8</accession>
<dbReference type="OrthoDB" id="4541465at2"/>
<evidence type="ECO:0000256" key="3">
    <source>
        <dbReference type="ARBA" id="ARBA00023163"/>
    </source>
</evidence>
<organism evidence="6 7">
    <name type="scientific">Sedimenticola thiotaurini</name>
    <dbReference type="NCBI Taxonomy" id="1543721"/>
    <lineage>
        <taxon>Bacteria</taxon>
        <taxon>Pseudomonadati</taxon>
        <taxon>Pseudomonadota</taxon>
        <taxon>Gammaproteobacteria</taxon>
        <taxon>Chromatiales</taxon>
        <taxon>Sedimenticolaceae</taxon>
        <taxon>Sedimenticola</taxon>
    </lineage>
</organism>
<evidence type="ECO:0000256" key="1">
    <source>
        <dbReference type="ARBA" id="ARBA00023015"/>
    </source>
</evidence>
<protein>
    <recommendedName>
        <fullName evidence="5">HTH tetR-type domain-containing protein</fullName>
    </recommendedName>
</protein>
<dbReference type="InterPro" id="IPR036271">
    <property type="entry name" value="Tet_transcr_reg_TetR-rel_C_sf"/>
</dbReference>
<keyword evidence="3" id="KW-0804">Transcription</keyword>
<keyword evidence="2 4" id="KW-0238">DNA-binding</keyword>
<dbReference type="PANTHER" id="PTHR47506">
    <property type="entry name" value="TRANSCRIPTIONAL REGULATORY PROTEIN"/>
    <property type="match status" value="1"/>
</dbReference>
<evidence type="ECO:0000256" key="2">
    <source>
        <dbReference type="ARBA" id="ARBA00023125"/>
    </source>
</evidence>
<dbReference type="GO" id="GO:0003677">
    <property type="term" value="F:DNA binding"/>
    <property type="evidence" value="ECO:0007669"/>
    <property type="project" value="UniProtKB-UniRule"/>
</dbReference>
<reference evidence="6 7" key="1">
    <citation type="journal article" date="2015" name="Genome Announc.">
        <title>Complete Genome Sequence of Sedimenticola thiotaurini Strain SIP-G1, a Polyphosphate- and Polyhydroxyalkanoate-Accumulating Sulfur-Oxidizing Gammaproteobacterium Isolated from Salt Marsh Sediments.</title>
        <authorList>
            <person name="Flood B.E."/>
            <person name="Jones D.S."/>
            <person name="Bailey J.V."/>
        </authorList>
    </citation>
    <scope>NUCLEOTIDE SEQUENCE [LARGE SCALE GENOMIC DNA]</scope>
    <source>
        <strain evidence="6 7">SIP-G1</strain>
    </source>
</reference>
<dbReference type="Proteomes" id="UP000034410">
    <property type="component" value="Chromosome"/>
</dbReference>
<dbReference type="Gene3D" id="1.10.357.10">
    <property type="entry name" value="Tetracycline Repressor, domain 2"/>
    <property type="match status" value="1"/>
</dbReference>
<dbReference type="PROSITE" id="PS50977">
    <property type="entry name" value="HTH_TETR_2"/>
    <property type="match status" value="1"/>
</dbReference>
<proteinExistence type="predicted"/>
<evidence type="ECO:0000259" key="5">
    <source>
        <dbReference type="PROSITE" id="PS50977"/>
    </source>
</evidence>
<dbReference type="InterPro" id="IPR009057">
    <property type="entry name" value="Homeodomain-like_sf"/>
</dbReference>
<dbReference type="InterPro" id="IPR001647">
    <property type="entry name" value="HTH_TetR"/>
</dbReference>
<evidence type="ECO:0000256" key="4">
    <source>
        <dbReference type="PROSITE-ProRule" id="PRU00335"/>
    </source>
</evidence>
<dbReference type="RefSeq" id="WP_046860411.1">
    <property type="nucleotide sequence ID" value="NZ_CP011412.1"/>
</dbReference>
<dbReference type="SUPFAM" id="SSF48498">
    <property type="entry name" value="Tetracyclin repressor-like, C-terminal domain"/>
    <property type="match status" value="1"/>
</dbReference>
<dbReference type="EMBL" id="CP011412">
    <property type="protein sequence ID" value="AKH21486.1"/>
    <property type="molecule type" value="Genomic_DNA"/>
</dbReference>
<sequence>MATKSERTQQRIIDAANQLFYRKGYNRTSFTDVVDEAEVPRGNIYYYFKTKEDMLRAVIKHRMETTRLMLSEWEKSIKTPLDRLERFVQIMYDSTPALLRSGCPMGSLNVELAKDQPELKNDAKQLFDLFQQWLAKQFAQMGYPEEARELSLELMARGQGIIVIAQVYQDPGFLERGTKEINRWLENLDRYA</sequence>
<dbReference type="Pfam" id="PF00440">
    <property type="entry name" value="TetR_N"/>
    <property type="match status" value="1"/>
</dbReference>
<feature type="domain" description="HTH tetR-type" evidence="5">
    <location>
        <begin position="6"/>
        <end position="66"/>
    </location>
</feature>
<feature type="DNA-binding region" description="H-T-H motif" evidence="4">
    <location>
        <begin position="29"/>
        <end position="48"/>
    </location>
</feature>
<evidence type="ECO:0000313" key="6">
    <source>
        <dbReference type="EMBL" id="AKH21486.1"/>
    </source>
</evidence>
<dbReference type="AlphaFoldDB" id="A0A0F7JYS8"/>
<dbReference type="Pfam" id="PF21993">
    <property type="entry name" value="TetR_C_13_2"/>
    <property type="match status" value="1"/>
</dbReference>
<dbReference type="PRINTS" id="PR00455">
    <property type="entry name" value="HTHTETR"/>
</dbReference>
<keyword evidence="7" id="KW-1185">Reference proteome</keyword>